<dbReference type="OMA" id="LNKEHAG"/>
<evidence type="ECO:0000313" key="2">
    <source>
        <dbReference type="EMBL" id="EMC94104.1"/>
    </source>
</evidence>
<dbReference type="Proteomes" id="UP000011761">
    <property type="component" value="Unassembled WGS sequence"/>
</dbReference>
<gene>
    <name evidence="2" type="ORF">BAUCODRAFT_75417</name>
</gene>
<sequence length="226" mass="25645">QGLSSVSKRDFLRLFWPAYCKAFTKENITSAWSKTGIHPFNPAVILKLVEPAPAPLTESSRLQSSSNGSHLSAPQWRIARALQALVYKKKRRKRSKHLFEDLRAQDGQGSTFYSPMKIQQAKDYLVKKEQAKVAVAEQKRLEADARVLQKQLQQRAAAEKKEARQQQQQARAAAAAVEVRRKSVTKEVNQSNRQLLHELQHSVKRPRRPLQQARIATLPLLPVIAT</sequence>
<protein>
    <submittedName>
        <fullName evidence="2">Uncharacterized protein</fullName>
    </submittedName>
</protein>
<name>M2N503_BAUPA</name>
<dbReference type="GeneID" id="19116958"/>
<dbReference type="EMBL" id="KB445559">
    <property type="protein sequence ID" value="EMC94104.1"/>
    <property type="molecule type" value="Genomic_DNA"/>
</dbReference>
<organism evidence="2 3">
    <name type="scientific">Baudoinia panamericana (strain UAMH 10762)</name>
    <name type="common">Angels' share fungus</name>
    <name type="synonym">Baudoinia compniacensis (strain UAMH 10762)</name>
    <dbReference type="NCBI Taxonomy" id="717646"/>
    <lineage>
        <taxon>Eukaryota</taxon>
        <taxon>Fungi</taxon>
        <taxon>Dikarya</taxon>
        <taxon>Ascomycota</taxon>
        <taxon>Pezizomycotina</taxon>
        <taxon>Dothideomycetes</taxon>
        <taxon>Dothideomycetidae</taxon>
        <taxon>Mycosphaerellales</taxon>
        <taxon>Teratosphaeriaceae</taxon>
        <taxon>Baudoinia</taxon>
    </lineage>
</organism>
<keyword evidence="3" id="KW-1185">Reference proteome</keyword>
<dbReference type="RefSeq" id="XP_007678827.1">
    <property type="nucleotide sequence ID" value="XM_007680637.1"/>
</dbReference>
<keyword evidence="1" id="KW-0175">Coiled coil</keyword>
<dbReference type="AlphaFoldDB" id="M2N503"/>
<feature type="non-terminal residue" evidence="2">
    <location>
        <position position="1"/>
    </location>
</feature>
<accession>M2N503</accession>
<evidence type="ECO:0000313" key="3">
    <source>
        <dbReference type="Proteomes" id="UP000011761"/>
    </source>
</evidence>
<proteinExistence type="predicted"/>
<dbReference type="KEGG" id="bcom:BAUCODRAFT_75417"/>
<evidence type="ECO:0000256" key="1">
    <source>
        <dbReference type="SAM" id="Coils"/>
    </source>
</evidence>
<dbReference type="OrthoDB" id="4357141at2759"/>
<dbReference type="HOGENOM" id="CLU_1227319_0_0_1"/>
<feature type="coiled-coil region" evidence="1">
    <location>
        <begin position="126"/>
        <end position="180"/>
    </location>
</feature>
<reference evidence="2 3" key="1">
    <citation type="journal article" date="2012" name="PLoS Pathog.">
        <title>Diverse lifestyles and strategies of plant pathogenesis encoded in the genomes of eighteen Dothideomycetes fungi.</title>
        <authorList>
            <person name="Ohm R.A."/>
            <person name="Feau N."/>
            <person name="Henrissat B."/>
            <person name="Schoch C.L."/>
            <person name="Horwitz B.A."/>
            <person name="Barry K.W."/>
            <person name="Condon B.J."/>
            <person name="Copeland A.C."/>
            <person name="Dhillon B."/>
            <person name="Glaser F."/>
            <person name="Hesse C.N."/>
            <person name="Kosti I."/>
            <person name="LaButti K."/>
            <person name="Lindquist E.A."/>
            <person name="Lucas S."/>
            <person name="Salamov A.A."/>
            <person name="Bradshaw R.E."/>
            <person name="Ciuffetti L."/>
            <person name="Hamelin R.C."/>
            <person name="Kema G.H.J."/>
            <person name="Lawrence C."/>
            <person name="Scott J.A."/>
            <person name="Spatafora J.W."/>
            <person name="Turgeon B.G."/>
            <person name="de Wit P.J.G.M."/>
            <person name="Zhong S."/>
            <person name="Goodwin S.B."/>
            <person name="Grigoriev I.V."/>
        </authorList>
    </citation>
    <scope>NUCLEOTIDE SEQUENCE [LARGE SCALE GENOMIC DNA]</scope>
    <source>
        <strain evidence="2 3">UAMH 10762</strain>
    </source>
</reference>
<dbReference type="eggNOG" id="ENOG502T2W9">
    <property type="taxonomic scope" value="Eukaryota"/>
</dbReference>